<keyword evidence="1" id="KW-1133">Transmembrane helix</keyword>
<organism evidence="2 3">
    <name type="scientific">Methanocorpusculum parvum</name>
    <dbReference type="NCBI Taxonomy" id="2193"/>
    <lineage>
        <taxon>Archaea</taxon>
        <taxon>Methanobacteriati</taxon>
        <taxon>Methanobacteriota</taxon>
        <taxon>Stenosarchaea group</taxon>
        <taxon>Methanomicrobia</taxon>
        <taxon>Methanomicrobiales</taxon>
        <taxon>Methanocorpusculaceae</taxon>
        <taxon>Methanocorpusculum</taxon>
    </lineage>
</organism>
<evidence type="ECO:0000313" key="3">
    <source>
        <dbReference type="Proteomes" id="UP000243820"/>
    </source>
</evidence>
<keyword evidence="1" id="KW-0812">Transmembrane</keyword>
<dbReference type="RefSeq" id="WP_042699807.1">
    <property type="nucleotide sequence ID" value="NZ_LMVO01000012.1"/>
</dbReference>
<evidence type="ECO:0000256" key="1">
    <source>
        <dbReference type="SAM" id="Phobius"/>
    </source>
</evidence>
<dbReference type="AlphaFoldDB" id="A0AAX0Q8X0"/>
<name>A0AAX0Q8X0_9EURY</name>
<feature type="transmembrane region" description="Helical" evidence="1">
    <location>
        <begin position="12"/>
        <end position="36"/>
    </location>
</feature>
<proteinExistence type="predicted"/>
<dbReference type="InterPro" id="IPR013373">
    <property type="entry name" value="Flagellin/pilin_N_arc"/>
</dbReference>
<comment type="caution">
    <text evidence="2">The sequence shown here is derived from an EMBL/GenBank/DDBJ whole genome shotgun (WGS) entry which is preliminary data.</text>
</comment>
<sequence length="387" mass="42604">MIQRVESGISPIISVILLIFLTLVLVGAAALVFFSFAGDTADAKHTYLTAEATGSSIDPLLIHLWKTDEGSALKSVYVSVSTPAGISVGTPCPEQERYIEGCSIPIRFDIGFPKGSYPMTVTGVFDDGSEQVLCIRTMTLEAEGQKIQEVSTEKLILVAEYRSWKPNQIYLTDTTPYTNRSNVSYWMLDLGYTGAVTQILFEPLVGVEYTYPLEVFTSPEQDFLITYTAYYTDGKTKTTIRKTIRLHTSEQEDEIGEFIGNYKIGGESLQGTGDSTHHIPLIGTTSAEIWREDIAGRYIIVDGHNVPALQINLNSPKNGAYSVTVICDTEFRVGSTAYFASGETYEGNLSTFYPNTANKSSITATLSVYDINKTKLAEQTTLIIIRE</sequence>
<evidence type="ECO:0000313" key="2">
    <source>
        <dbReference type="EMBL" id="PAV09518.1"/>
    </source>
</evidence>
<dbReference type="Proteomes" id="UP000243820">
    <property type="component" value="Unassembled WGS sequence"/>
</dbReference>
<accession>A0AAX0Q8X0</accession>
<keyword evidence="1" id="KW-0472">Membrane</keyword>
<keyword evidence="3" id="KW-1185">Reference proteome</keyword>
<evidence type="ECO:0008006" key="4">
    <source>
        <dbReference type="Google" id="ProtNLM"/>
    </source>
</evidence>
<dbReference type="EMBL" id="LMVO01000012">
    <property type="protein sequence ID" value="PAV09518.1"/>
    <property type="molecule type" value="Genomic_DNA"/>
</dbReference>
<gene>
    <name evidence="2" type="ORF">ASJ83_02790</name>
</gene>
<protein>
    <recommendedName>
        <fullName evidence="4">Archaeal Type IV pilin N-terminal domain-containing protein</fullName>
    </recommendedName>
</protein>
<reference evidence="2 3" key="1">
    <citation type="journal article" date="2017" name="BMC Genomics">
        <title>Genomic analysis of methanogenic archaea reveals a shift towards energy conservation.</title>
        <authorList>
            <person name="Gilmore S.P."/>
            <person name="Henske J.K."/>
            <person name="Sexton J.A."/>
            <person name="Solomon K.V."/>
            <person name="Seppala S."/>
            <person name="Yoo J.I."/>
            <person name="Huyett L.M."/>
            <person name="Pressman A."/>
            <person name="Cogan J.Z."/>
            <person name="Kivenson V."/>
            <person name="Peng X."/>
            <person name="Tan Y."/>
            <person name="Valentine D.L."/>
            <person name="O'Malley M.A."/>
        </authorList>
    </citation>
    <scope>NUCLEOTIDE SEQUENCE [LARGE SCALE GENOMIC DNA]</scope>
    <source>
        <strain evidence="2 3">XII</strain>
    </source>
</reference>
<dbReference type="NCBIfam" id="TIGR02537">
    <property type="entry name" value="arch_flag_Nterm"/>
    <property type="match status" value="1"/>
</dbReference>